<dbReference type="Pfam" id="PF14707">
    <property type="entry name" value="Sulfatase_C"/>
    <property type="match status" value="1"/>
</dbReference>
<dbReference type="SUPFAM" id="SSF53649">
    <property type="entry name" value="Alkaline phosphatase-like"/>
    <property type="match status" value="1"/>
</dbReference>
<dbReference type="InterPro" id="IPR000917">
    <property type="entry name" value="Sulfatase_N"/>
</dbReference>
<dbReference type="GO" id="GO:0004065">
    <property type="term" value="F:arylsulfatase activity"/>
    <property type="evidence" value="ECO:0007669"/>
    <property type="project" value="TreeGrafter"/>
</dbReference>
<dbReference type="GO" id="GO:0046872">
    <property type="term" value="F:metal ion binding"/>
    <property type="evidence" value="ECO:0007669"/>
    <property type="project" value="UniProtKB-KW"/>
</dbReference>
<accession>A0A5K7Z267</accession>
<dbReference type="EMBL" id="AP021875">
    <property type="protein sequence ID" value="BBO74349.1"/>
    <property type="molecule type" value="Genomic_DNA"/>
</dbReference>
<protein>
    <recommendedName>
        <fullName evidence="6">Sulfatase N-terminal domain-containing protein</fullName>
    </recommendedName>
</protein>
<evidence type="ECO:0000313" key="8">
    <source>
        <dbReference type="Proteomes" id="UP000427769"/>
    </source>
</evidence>
<evidence type="ECO:0000259" key="6">
    <source>
        <dbReference type="Pfam" id="PF00884"/>
    </source>
</evidence>
<evidence type="ECO:0000256" key="5">
    <source>
        <dbReference type="SAM" id="Phobius"/>
    </source>
</evidence>
<evidence type="ECO:0000256" key="3">
    <source>
        <dbReference type="ARBA" id="ARBA00022801"/>
    </source>
</evidence>
<dbReference type="PROSITE" id="PS00149">
    <property type="entry name" value="SULFATASE_2"/>
    <property type="match status" value="1"/>
</dbReference>
<evidence type="ECO:0000256" key="2">
    <source>
        <dbReference type="ARBA" id="ARBA00022723"/>
    </source>
</evidence>
<comment type="similarity">
    <text evidence="1">Belongs to the sulfatase family.</text>
</comment>
<dbReference type="PANTHER" id="PTHR42693">
    <property type="entry name" value="ARYLSULFATASE FAMILY MEMBER"/>
    <property type="match status" value="1"/>
</dbReference>
<dbReference type="OrthoDB" id="5500422at2"/>
<dbReference type="Pfam" id="PF00884">
    <property type="entry name" value="Sulfatase"/>
    <property type="match status" value="1"/>
</dbReference>
<feature type="domain" description="Sulfatase N-terminal" evidence="6">
    <location>
        <begin position="63"/>
        <end position="389"/>
    </location>
</feature>
<dbReference type="InterPro" id="IPR050738">
    <property type="entry name" value="Sulfatase"/>
</dbReference>
<evidence type="ECO:0000256" key="1">
    <source>
        <dbReference type="ARBA" id="ARBA00008779"/>
    </source>
</evidence>
<gene>
    <name evidence="7" type="ORF">DSCW_17660</name>
</gene>
<dbReference type="RefSeq" id="WP_155303390.1">
    <property type="nucleotide sequence ID" value="NZ_AP021875.1"/>
</dbReference>
<keyword evidence="5" id="KW-0472">Membrane</keyword>
<dbReference type="Gene3D" id="3.40.720.10">
    <property type="entry name" value="Alkaline Phosphatase, subunit A"/>
    <property type="match status" value="1"/>
</dbReference>
<dbReference type="KEGG" id="dwd:DSCW_17660"/>
<keyword evidence="5" id="KW-0812">Transmembrane</keyword>
<dbReference type="Proteomes" id="UP000427769">
    <property type="component" value="Chromosome"/>
</dbReference>
<evidence type="ECO:0000256" key="4">
    <source>
        <dbReference type="ARBA" id="ARBA00022837"/>
    </source>
</evidence>
<keyword evidence="3" id="KW-0378">Hydrolase</keyword>
<sequence length="518" mass="58011">MSTKKSRTAARWFFGILACFVLMIAAGGWALLRQKTVDDFLGEYPSGAKETKAQIINASAPKPNVIVIVADDLGYGDIGAYGNKVIKTPNIDSLAAGGLRFTSFYACNSICGPSRAGLLTGRYPFRSGIIGNTYPKGEALGKRAARRAGVLLKELGVLDIREDYVARGISEHELTLAEALKTAGYQTGVIGKWHLGDYSSDPRYNPVRHGFDSYLGVPYSNDMLPLPLYRNESEVEADIGNDEDQARLTGLYTDEALRFIKTADEPFFLYLAHTFPHQPLYASAAFKNGSKAGRFGDAVEEIDWSVGRIVDLLRERNIEKNTLVIFTSDNGPWYEGNPGVFRGRKGQSLEGGFRVPFIARWPARIPFNAVCEAAAMNIDLFPTLFELAGLKLPQDRTIDGQNMLGLLTGEDDHDTHEAFYFYHYDQLEAVRSGKWKYYRRVNRYTWPIPLDAAKIPNQLGRKQIGDRWPLLYDLELDPGESYNLRRTLPDVAAQMEKRLESWEKANQSNLRGFAEDRM</sequence>
<dbReference type="AlphaFoldDB" id="A0A5K7Z267"/>
<keyword evidence="4" id="KW-0106">Calcium</keyword>
<keyword evidence="2" id="KW-0479">Metal-binding</keyword>
<organism evidence="7 8">
    <name type="scientific">Desulfosarcina widdelii</name>
    <dbReference type="NCBI Taxonomy" id="947919"/>
    <lineage>
        <taxon>Bacteria</taxon>
        <taxon>Pseudomonadati</taxon>
        <taxon>Thermodesulfobacteriota</taxon>
        <taxon>Desulfobacteria</taxon>
        <taxon>Desulfobacterales</taxon>
        <taxon>Desulfosarcinaceae</taxon>
        <taxon>Desulfosarcina</taxon>
    </lineage>
</organism>
<name>A0A5K7Z267_9BACT</name>
<dbReference type="InterPro" id="IPR024607">
    <property type="entry name" value="Sulfatase_CS"/>
</dbReference>
<dbReference type="PANTHER" id="PTHR42693:SF53">
    <property type="entry name" value="ENDO-4-O-SULFATASE"/>
    <property type="match status" value="1"/>
</dbReference>
<dbReference type="CDD" id="cd16026">
    <property type="entry name" value="GALNS_like"/>
    <property type="match status" value="1"/>
</dbReference>
<dbReference type="PROSITE" id="PS00523">
    <property type="entry name" value="SULFATASE_1"/>
    <property type="match status" value="1"/>
</dbReference>
<proteinExistence type="inferred from homology"/>
<dbReference type="Gene3D" id="3.30.1120.10">
    <property type="match status" value="1"/>
</dbReference>
<feature type="transmembrane region" description="Helical" evidence="5">
    <location>
        <begin position="12"/>
        <end position="32"/>
    </location>
</feature>
<keyword evidence="8" id="KW-1185">Reference proteome</keyword>
<reference evidence="7 8" key="1">
    <citation type="submission" date="2019-11" db="EMBL/GenBank/DDBJ databases">
        <title>Comparative genomics of hydrocarbon-degrading Desulfosarcina strains.</title>
        <authorList>
            <person name="Watanabe M."/>
            <person name="Kojima H."/>
            <person name="Fukui M."/>
        </authorList>
    </citation>
    <scope>NUCLEOTIDE SEQUENCE [LARGE SCALE GENOMIC DNA]</scope>
    <source>
        <strain evidence="7 8">PP31</strain>
    </source>
</reference>
<keyword evidence="5" id="KW-1133">Transmembrane helix</keyword>
<dbReference type="InterPro" id="IPR017850">
    <property type="entry name" value="Alkaline_phosphatase_core_sf"/>
</dbReference>
<evidence type="ECO:0000313" key="7">
    <source>
        <dbReference type="EMBL" id="BBO74349.1"/>
    </source>
</evidence>